<dbReference type="InterPro" id="IPR001650">
    <property type="entry name" value="Helicase_C-like"/>
</dbReference>
<keyword evidence="6" id="KW-0347">Helicase</keyword>
<dbReference type="GO" id="GO:0006355">
    <property type="term" value="P:regulation of DNA-templated transcription"/>
    <property type="evidence" value="ECO:0007669"/>
    <property type="project" value="UniProtKB-UniRule"/>
</dbReference>
<gene>
    <name evidence="13" type="primary">mfd</name>
    <name evidence="17" type="ORF">SAMN02194393_05281</name>
</gene>
<evidence type="ECO:0000256" key="2">
    <source>
        <dbReference type="ARBA" id="ARBA00022490"/>
    </source>
</evidence>
<dbReference type="Gene3D" id="3.30.2060.10">
    <property type="entry name" value="Penicillin-binding protein 1b domain"/>
    <property type="match status" value="1"/>
</dbReference>
<dbReference type="RefSeq" id="WP_139380475.1">
    <property type="nucleotide sequence ID" value="NZ_FUZT01000024.1"/>
</dbReference>
<dbReference type="EC" id="3.6.4.-" evidence="13"/>
<dbReference type="Gene3D" id="3.40.50.300">
    <property type="entry name" value="P-loop containing nucleotide triphosphate hydrolases"/>
    <property type="match status" value="2"/>
</dbReference>
<keyword evidence="8 13" id="KW-0238">DNA-binding</keyword>
<keyword evidence="18" id="KW-1185">Reference proteome</keyword>
<dbReference type="InterPro" id="IPR005118">
    <property type="entry name" value="TRCF_C"/>
</dbReference>
<dbReference type="NCBIfam" id="TIGR00580">
    <property type="entry name" value="mfd"/>
    <property type="match status" value="1"/>
</dbReference>
<dbReference type="PROSITE" id="PS51192">
    <property type="entry name" value="HELICASE_ATP_BIND_1"/>
    <property type="match status" value="1"/>
</dbReference>
<evidence type="ECO:0000259" key="15">
    <source>
        <dbReference type="PROSITE" id="PS51192"/>
    </source>
</evidence>
<evidence type="ECO:0000256" key="8">
    <source>
        <dbReference type="ARBA" id="ARBA00023125"/>
    </source>
</evidence>
<evidence type="ECO:0000256" key="13">
    <source>
        <dbReference type="HAMAP-Rule" id="MF_00969"/>
    </source>
</evidence>
<dbReference type="GO" id="GO:0005524">
    <property type="term" value="F:ATP binding"/>
    <property type="evidence" value="ECO:0007669"/>
    <property type="project" value="UniProtKB-UniRule"/>
</dbReference>
<dbReference type="SMART" id="SM00487">
    <property type="entry name" value="DEXDc"/>
    <property type="match status" value="1"/>
</dbReference>
<keyword evidence="14" id="KW-0175">Coiled coil</keyword>
<evidence type="ECO:0000256" key="9">
    <source>
        <dbReference type="ARBA" id="ARBA00023204"/>
    </source>
</evidence>
<dbReference type="Gene3D" id="2.40.10.170">
    <property type="match status" value="1"/>
</dbReference>
<dbReference type="HAMAP" id="MF_00969">
    <property type="entry name" value="TRCF"/>
    <property type="match status" value="1"/>
</dbReference>
<evidence type="ECO:0000256" key="10">
    <source>
        <dbReference type="ARBA" id="ARBA00061104"/>
    </source>
</evidence>
<dbReference type="CDD" id="cd17991">
    <property type="entry name" value="DEXHc_TRCF"/>
    <property type="match status" value="1"/>
</dbReference>
<dbReference type="InterPro" id="IPR014001">
    <property type="entry name" value="Helicase_ATP-bd"/>
</dbReference>
<dbReference type="InterPro" id="IPR011545">
    <property type="entry name" value="DEAD/DEAH_box_helicase_dom"/>
</dbReference>
<dbReference type="EMBL" id="FUZT01000024">
    <property type="protein sequence ID" value="SKC91190.1"/>
    <property type="molecule type" value="Genomic_DNA"/>
</dbReference>
<dbReference type="InterPro" id="IPR036101">
    <property type="entry name" value="CarD-like/TRCF_RID_sf"/>
</dbReference>
<dbReference type="SUPFAM" id="SSF141259">
    <property type="entry name" value="CarD-like"/>
    <property type="match status" value="1"/>
</dbReference>
<dbReference type="InterPro" id="IPR047112">
    <property type="entry name" value="RecG/Mfd"/>
</dbReference>
<dbReference type="SUPFAM" id="SSF52540">
    <property type="entry name" value="P-loop containing nucleoside triphosphate hydrolases"/>
    <property type="match status" value="4"/>
</dbReference>
<evidence type="ECO:0000256" key="4">
    <source>
        <dbReference type="ARBA" id="ARBA00022763"/>
    </source>
</evidence>
<dbReference type="Gene3D" id="3.40.50.11180">
    <property type="match status" value="1"/>
</dbReference>
<dbReference type="STRING" id="36842.SAMN02194393_05281"/>
<keyword evidence="7 13" id="KW-0067">ATP-binding</keyword>
<dbReference type="Pfam" id="PF00270">
    <property type="entry name" value="DEAD"/>
    <property type="match status" value="1"/>
</dbReference>
<keyword evidence="2 13" id="KW-0963">Cytoplasm</keyword>
<evidence type="ECO:0000259" key="16">
    <source>
        <dbReference type="PROSITE" id="PS51194"/>
    </source>
</evidence>
<evidence type="ECO:0000313" key="17">
    <source>
        <dbReference type="EMBL" id="SKC91190.1"/>
    </source>
</evidence>
<proteinExistence type="inferred from homology"/>
<dbReference type="Pfam" id="PF02559">
    <property type="entry name" value="CarD_TRCF_RID"/>
    <property type="match status" value="1"/>
</dbReference>
<dbReference type="InterPro" id="IPR037235">
    <property type="entry name" value="TRCF-like_C_D7"/>
</dbReference>
<dbReference type="Proteomes" id="UP000190285">
    <property type="component" value="Unassembled WGS sequence"/>
</dbReference>
<feature type="domain" description="Helicase ATP-binding" evidence="15">
    <location>
        <begin position="639"/>
        <end position="800"/>
    </location>
</feature>
<keyword evidence="4 13" id="KW-0227">DNA damage</keyword>
<dbReference type="GO" id="GO:0003684">
    <property type="term" value="F:damaged DNA binding"/>
    <property type="evidence" value="ECO:0007669"/>
    <property type="project" value="InterPro"/>
</dbReference>
<dbReference type="InterPro" id="IPR027417">
    <property type="entry name" value="P-loop_NTPase"/>
</dbReference>
<feature type="coiled-coil region" evidence="14">
    <location>
        <begin position="240"/>
        <end position="272"/>
    </location>
</feature>
<name>A0A1T5MSI0_9FIRM</name>
<organism evidence="17 18">
    <name type="scientific">Maledivibacter halophilus</name>
    <dbReference type="NCBI Taxonomy" id="36842"/>
    <lineage>
        <taxon>Bacteria</taxon>
        <taxon>Bacillati</taxon>
        <taxon>Bacillota</taxon>
        <taxon>Clostridia</taxon>
        <taxon>Peptostreptococcales</taxon>
        <taxon>Caminicellaceae</taxon>
        <taxon>Maledivibacter</taxon>
    </lineage>
</organism>
<evidence type="ECO:0000256" key="14">
    <source>
        <dbReference type="SAM" id="Coils"/>
    </source>
</evidence>
<dbReference type="SMART" id="SM01058">
    <property type="entry name" value="CarD_TRCF"/>
    <property type="match status" value="1"/>
</dbReference>
<dbReference type="SMART" id="SM00982">
    <property type="entry name" value="TRCF"/>
    <property type="match status" value="1"/>
</dbReference>
<dbReference type="Pfam" id="PF00271">
    <property type="entry name" value="Helicase_C"/>
    <property type="match status" value="1"/>
</dbReference>
<evidence type="ECO:0000256" key="7">
    <source>
        <dbReference type="ARBA" id="ARBA00022840"/>
    </source>
</evidence>
<comment type="similarity">
    <text evidence="10 13">In the N-terminal section; belongs to the UvrB family.</text>
</comment>
<dbReference type="InterPro" id="IPR041471">
    <property type="entry name" value="UvrB_inter"/>
</dbReference>
<dbReference type="Pfam" id="PF17757">
    <property type="entry name" value="UvrB_inter"/>
    <property type="match status" value="1"/>
</dbReference>
<evidence type="ECO:0000256" key="6">
    <source>
        <dbReference type="ARBA" id="ARBA00022806"/>
    </source>
</evidence>
<reference evidence="17 18" key="1">
    <citation type="submission" date="2017-02" db="EMBL/GenBank/DDBJ databases">
        <authorList>
            <person name="Peterson S.W."/>
        </authorList>
    </citation>
    <scope>NUCLEOTIDE SEQUENCE [LARGE SCALE GENOMIC DNA]</scope>
    <source>
        <strain evidence="17 18">M1</strain>
    </source>
</reference>
<dbReference type="Pfam" id="PF03461">
    <property type="entry name" value="TRCF"/>
    <property type="match status" value="1"/>
</dbReference>
<evidence type="ECO:0000256" key="12">
    <source>
        <dbReference type="ARBA" id="ARBA00070128"/>
    </source>
</evidence>
<keyword evidence="5 13" id="KW-0378">Hydrolase</keyword>
<dbReference type="PANTHER" id="PTHR47964:SF1">
    <property type="entry name" value="ATP-DEPENDENT DNA HELICASE HOMOLOG RECG, CHLOROPLASTIC"/>
    <property type="match status" value="1"/>
</dbReference>
<dbReference type="InterPro" id="IPR003711">
    <property type="entry name" value="CarD-like/TRCF_RID"/>
</dbReference>
<evidence type="ECO:0000256" key="3">
    <source>
        <dbReference type="ARBA" id="ARBA00022741"/>
    </source>
</evidence>
<dbReference type="PANTHER" id="PTHR47964">
    <property type="entry name" value="ATP-DEPENDENT DNA HELICASE HOMOLOG RECG, CHLOROPLASTIC"/>
    <property type="match status" value="1"/>
</dbReference>
<dbReference type="GO" id="GO:0003678">
    <property type="term" value="F:DNA helicase activity"/>
    <property type="evidence" value="ECO:0007669"/>
    <property type="project" value="TreeGrafter"/>
</dbReference>
<dbReference type="SMART" id="SM00490">
    <property type="entry name" value="HELICc"/>
    <property type="match status" value="1"/>
</dbReference>
<dbReference type="SUPFAM" id="SSF143517">
    <property type="entry name" value="TRCF domain-like"/>
    <property type="match status" value="1"/>
</dbReference>
<protein>
    <recommendedName>
        <fullName evidence="12 13">Transcription-repair-coupling factor</fullName>
        <shortName evidence="13">TRCF</shortName>
        <ecNumber evidence="13">3.6.4.-</ecNumber>
    </recommendedName>
</protein>
<comment type="function">
    <text evidence="13">Couples transcription and DNA repair by recognizing RNA polymerase (RNAP) stalled at DNA lesions. Mediates ATP-dependent release of RNAP and its truncated transcript from the DNA, and recruitment of nucleotide excision repair machinery to the damaged site.</text>
</comment>
<comment type="similarity">
    <text evidence="11 13">In the C-terminal section; belongs to the helicase family. RecG subfamily.</text>
</comment>
<evidence type="ECO:0000256" key="5">
    <source>
        <dbReference type="ARBA" id="ARBA00022801"/>
    </source>
</evidence>
<comment type="subcellular location">
    <subcellularLocation>
        <location evidence="1 13">Cytoplasm</location>
    </subcellularLocation>
</comment>
<keyword evidence="9 13" id="KW-0234">DNA repair</keyword>
<dbReference type="FunFam" id="3.40.50.300:FF:000546">
    <property type="entry name" value="Transcription-repair-coupling factor"/>
    <property type="match status" value="1"/>
</dbReference>
<dbReference type="InterPro" id="IPR004576">
    <property type="entry name" value="Mfd"/>
</dbReference>
<dbReference type="GO" id="GO:0000716">
    <property type="term" value="P:transcription-coupled nucleotide-excision repair, DNA damage recognition"/>
    <property type="evidence" value="ECO:0007669"/>
    <property type="project" value="UniProtKB-UniRule"/>
</dbReference>
<evidence type="ECO:0000256" key="1">
    <source>
        <dbReference type="ARBA" id="ARBA00004496"/>
    </source>
</evidence>
<evidence type="ECO:0000313" key="18">
    <source>
        <dbReference type="Proteomes" id="UP000190285"/>
    </source>
</evidence>
<dbReference type="OrthoDB" id="9804325at2"/>
<dbReference type="Gene3D" id="3.90.1150.50">
    <property type="entry name" value="Transcription-repair-coupling factor, D7 domain"/>
    <property type="match status" value="1"/>
</dbReference>
<accession>A0A1T5MSI0</accession>
<sequence>MNNIFSNILKNSNEYQKLNRNIEEGIFPISLTGLSGSALNNIIFSISASKAKQSLIITYNELEAKKIYEDLKFFYGEKVLYLPSKEIFFYDVYAHSNQIVEERLEAIRSVLSGEKCIVVTTGDNILLKLIPGKDWISHEINLKVGDIIDPDDFIRKLVFMGYERSPMVQYKGQFSVRGGIIDFYSFIDNHPIRIELFDDEIDSIRTFDLETQLSLEKVNEIVVKSTREILLDEETIAQGTKKIKNELKKHEKKIKNELKNNLNEKIEEIISKLDSKIYFDGIGNYIHYFISKPETFLDYFDNDGLIFIHEPMRIREKTKAYIDDFNERFKQLLENGEVLPGQYNIIQTYEDILKKLNTKKIILINNIPKKIRDFNVNSNVSFIVKDMHSYHGKIDLLGEDIKDWKYKGYKIILICRTREKGKSIENEFKDRGIECQYINGLKGDILSGQAFIVKGLLGNGYIFTNSKFIVISEKEIFGLAKKFKRRKLGKKGRKIKTFRDLSIGDYVVHENHGIGKYIGIEQLKVEGIKKDYLKIKYSGTDLLYVPIDQMDLVQKYIGGEDKAPKLNKLGGAEWRKTKDKVKKSIEDMAKDLLKLYAIRRETKGYAFSKDTQWQKQFEDMFPYEETPDQLRCIEEIKKDMEKDLPMDRLLCGDVGFGKTEVAIRAAFKAIMDGKQVAFLVPTTILAQQHYNTLIDRFKDFPVEIEMLSRFRSTAEQKKIIEDLRTGVIDIIVGTHRLLSKDTELKNLGLLIVDEEQRFGVKHKEALKKLKGNVDVLTLSATPIPRTLHMSLVGIRDMSIIEDPPEDRYSVETFVTPYNEGMVREAIVKELERGGQVYFVYNRVKDIEKITSKIKMMVPEARVSYVHGQMSERKLEKIMINFLNREFDVIVCTTIIETGLDIGNVNTMIIYDADKFGLSQLYQLRGRVGRSNRIAHCYLTYQKDKVLSEVAEKRLKAIKEFTELGSGFKIAMKDLEIRGAGNLLGASQHGHMGAIGYDLYCKLLEDTVKTLKGEEVEDIVETSLDINVNAFISSKYISNEKYKLEIYKKIASIREKEDAYNIEEEIEDRFGTLPESVYNLISISYIKVLAQKLKISSISEMKKGFKFEFSNKYKLDPYLLAKISQEFGKRIMVNCSNTPYFIYNIYNYKISQSKKLKEIINMLEKIRGFQS</sequence>
<evidence type="ECO:0000256" key="11">
    <source>
        <dbReference type="ARBA" id="ARBA00061399"/>
    </source>
</evidence>
<dbReference type="PROSITE" id="PS51194">
    <property type="entry name" value="HELICASE_CTER"/>
    <property type="match status" value="1"/>
</dbReference>
<feature type="domain" description="Helicase C-terminal" evidence="16">
    <location>
        <begin position="821"/>
        <end position="975"/>
    </location>
</feature>
<dbReference type="AlphaFoldDB" id="A0A1T5MSI0"/>
<keyword evidence="3 13" id="KW-0547">Nucleotide-binding</keyword>
<dbReference type="GO" id="GO:0005737">
    <property type="term" value="C:cytoplasm"/>
    <property type="evidence" value="ECO:0007669"/>
    <property type="project" value="UniProtKB-SubCell"/>
</dbReference>
<dbReference type="GO" id="GO:0016787">
    <property type="term" value="F:hydrolase activity"/>
    <property type="evidence" value="ECO:0007669"/>
    <property type="project" value="UniProtKB-KW"/>
</dbReference>